<accession>A0A336M6H9</accession>
<name>A0A336M6H9_CULSO</name>
<gene>
    <name evidence="4" type="primary">CSON010919</name>
</gene>
<keyword evidence="1" id="KW-1133">Transmembrane helix</keyword>
<evidence type="ECO:0000313" key="3">
    <source>
        <dbReference type="EMBL" id="SSX04188.1"/>
    </source>
</evidence>
<dbReference type="EMBL" id="UFQT01000456">
    <property type="protein sequence ID" value="SSX24553.1"/>
    <property type="molecule type" value="Genomic_DNA"/>
</dbReference>
<reference evidence="3" key="1">
    <citation type="submission" date="2018-04" db="EMBL/GenBank/DDBJ databases">
        <authorList>
            <person name="Go L.Y."/>
            <person name="Mitchell J.A."/>
        </authorList>
    </citation>
    <scope>NUCLEOTIDE SEQUENCE</scope>
    <source>
        <tissue evidence="3">Whole organism</tissue>
    </source>
</reference>
<dbReference type="Pfam" id="PF03476">
    <property type="entry name" value="MOSC_N"/>
    <property type="match status" value="1"/>
</dbReference>
<evidence type="ECO:0000256" key="1">
    <source>
        <dbReference type="SAM" id="Phobius"/>
    </source>
</evidence>
<dbReference type="AlphaFoldDB" id="A0A336M6H9"/>
<dbReference type="VEuPathDB" id="VectorBase:CSON010919"/>
<dbReference type="InterPro" id="IPR011037">
    <property type="entry name" value="Pyrv_Knase-like_insert_dom_sf"/>
</dbReference>
<proteinExistence type="predicted"/>
<dbReference type="GO" id="GO:0003824">
    <property type="term" value="F:catalytic activity"/>
    <property type="evidence" value="ECO:0007669"/>
    <property type="project" value="InterPro"/>
</dbReference>
<organism evidence="4">
    <name type="scientific">Culicoides sonorensis</name>
    <name type="common">Biting midge</name>
    <dbReference type="NCBI Taxonomy" id="179676"/>
    <lineage>
        <taxon>Eukaryota</taxon>
        <taxon>Metazoa</taxon>
        <taxon>Ecdysozoa</taxon>
        <taxon>Arthropoda</taxon>
        <taxon>Hexapoda</taxon>
        <taxon>Insecta</taxon>
        <taxon>Pterygota</taxon>
        <taxon>Neoptera</taxon>
        <taxon>Endopterygota</taxon>
        <taxon>Diptera</taxon>
        <taxon>Nematocera</taxon>
        <taxon>Chironomoidea</taxon>
        <taxon>Ceratopogonidae</taxon>
        <taxon>Ceratopogoninae</taxon>
        <taxon>Culicoides</taxon>
        <taxon>Monoculicoides</taxon>
    </lineage>
</organism>
<dbReference type="OMA" id="AHDRSFM"/>
<feature type="transmembrane region" description="Helical" evidence="1">
    <location>
        <begin position="6"/>
        <end position="28"/>
    </location>
</feature>
<protein>
    <submittedName>
        <fullName evidence="4">CSON010919 protein</fullName>
    </submittedName>
</protein>
<dbReference type="PANTHER" id="PTHR14237:SF19">
    <property type="entry name" value="MITOCHONDRIAL AMIDOXIME REDUCING COMPONENT 1"/>
    <property type="match status" value="1"/>
</dbReference>
<evidence type="ECO:0000313" key="4">
    <source>
        <dbReference type="EMBL" id="SSX24553.1"/>
    </source>
</evidence>
<dbReference type="GO" id="GO:0030170">
    <property type="term" value="F:pyridoxal phosphate binding"/>
    <property type="evidence" value="ECO:0007669"/>
    <property type="project" value="InterPro"/>
</dbReference>
<dbReference type="SUPFAM" id="SSF50800">
    <property type="entry name" value="PK beta-barrel domain-like"/>
    <property type="match status" value="1"/>
</dbReference>
<dbReference type="PROSITE" id="PS51340">
    <property type="entry name" value="MOSC"/>
    <property type="match status" value="1"/>
</dbReference>
<dbReference type="SUPFAM" id="SSF141673">
    <property type="entry name" value="MOSC N-terminal domain-like"/>
    <property type="match status" value="1"/>
</dbReference>
<dbReference type="InterPro" id="IPR005303">
    <property type="entry name" value="MOCOS_middle"/>
</dbReference>
<keyword evidence="1" id="KW-0472">Membrane</keyword>
<sequence length="328" mass="37548">MDLSTPILVNALFGISVSIIIGISYSNYKRNKIPQRWKKVGKISDLYFFPIKSCGRLKGINQVQCSAIGVQHQFLQDRTFMVMKENEKRFVTARQYPEMVQIGSSIQNDKMIISAPNMDNIEIDIRKILAKNEIMYPEMWDNARVKVYDCGDNIADWLSEFISKKHEKLRLVFYPFSVPTRAVRPVNSIFSESSPDHVGALHDATSFMLINENSIKELNSRLDSKVDALYFRPNFVLDGPIAFDEDNYKWIKIGDDTIMKVIQPCTRCSFTNIDPHLGKRRKDGEPLKTLKEYRKFPKIGESPVMGIHLGMINQGTVKIGDPVFVQAD</sequence>
<keyword evidence="1" id="KW-0812">Transmembrane</keyword>
<dbReference type="InterPro" id="IPR005302">
    <property type="entry name" value="MoCF_Sase_C"/>
</dbReference>
<feature type="domain" description="MOSC" evidence="2">
    <location>
        <begin position="180"/>
        <end position="326"/>
    </location>
</feature>
<dbReference type="GO" id="GO:0030151">
    <property type="term" value="F:molybdenum ion binding"/>
    <property type="evidence" value="ECO:0007669"/>
    <property type="project" value="InterPro"/>
</dbReference>
<dbReference type="Pfam" id="PF03473">
    <property type="entry name" value="MOSC"/>
    <property type="match status" value="1"/>
</dbReference>
<evidence type="ECO:0000259" key="2">
    <source>
        <dbReference type="PROSITE" id="PS51340"/>
    </source>
</evidence>
<dbReference type="EMBL" id="UFQS01000456">
    <property type="protein sequence ID" value="SSX04188.1"/>
    <property type="molecule type" value="Genomic_DNA"/>
</dbReference>
<reference evidence="4" key="2">
    <citation type="submission" date="2018-07" db="EMBL/GenBank/DDBJ databases">
        <authorList>
            <person name="Quirk P.G."/>
            <person name="Krulwich T.A."/>
        </authorList>
    </citation>
    <scope>NUCLEOTIDE SEQUENCE</scope>
</reference>
<dbReference type="PANTHER" id="PTHR14237">
    <property type="entry name" value="MOLYBDOPTERIN COFACTOR SULFURASE MOSC"/>
    <property type="match status" value="1"/>
</dbReference>